<reference evidence="4" key="1">
    <citation type="submission" date="2025-08" db="UniProtKB">
        <authorList>
            <consortium name="Ensembl"/>
        </authorList>
    </citation>
    <scope>IDENTIFICATION</scope>
</reference>
<dbReference type="PANTHER" id="PTHR16046:SF11">
    <property type="entry name" value="PROTEIN FAM178B"/>
    <property type="match status" value="1"/>
</dbReference>
<feature type="compositionally biased region" description="Basic and acidic residues" evidence="2">
    <location>
        <begin position="144"/>
        <end position="161"/>
    </location>
</feature>
<proteinExistence type="inferred from homology"/>
<evidence type="ECO:0000256" key="1">
    <source>
        <dbReference type="ARBA" id="ARBA00010311"/>
    </source>
</evidence>
<feature type="region of interest" description="Disordered" evidence="2">
    <location>
        <begin position="248"/>
        <end position="270"/>
    </location>
</feature>
<protein>
    <submittedName>
        <fullName evidence="4">Family with sequence similarity 178 member B</fullName>
    </submittedName>
</protein>
<dbReference type="AlphaFoldDB" id="A0A8C3CGZ2"/>
<reference evidence="4" key="2">
    <citation type="submission" date="2025-09" db="UniProtKB">
        <authorList>
            <consortium name="Ensembl"/>
        </authorList>
    </citation>
    <scope>IDENTIFICATION</scope>
</reference>
<evidence type="ECO:0000256" key="2">
    <source>
        <dbReference type="SAM" id="MobiDB-lite"/>
    </source>
</evidence>
<feature type="region of interest" description="Disordered" evidence="2">
    <location>
        <begin position="211"/>
        <end position="234"/>
    </location>
</feature>
<organism evidence="4 5">
    <name type="scientific">Cairina moschata</name>
    <name type="common">Muscovy duck</name>
    <dbReference type="NCBI Taxonomy" id="8855"/>
    <lineage>
        <taxon>Eukaryota</taxon>
        <taxon>Metazoa</taxon>
        <taxon>Chordata</taxon>
        <taxon>Craniata</taxon>
        <taxon>Vertebrata</taxon>
        <taxon>Euteleostomi</taxon>
        <taxon>Archelosauria</taxon>
        <taxon>Archosauria</taxon>
        <taxon>Dinosauria</taxon>
        <taxon>Saurischia</taxon>
        <taxon>Theropoda</taxon>
        <taxon>Coelurosauria</taxon>
        <taxon>Aves</taxon>
        <taxon>Neognathae</taxon>
        <taxon>Galloanserae</taxon>
        <taxon>Anseriformes</taxon>
        <taxon>Anatidae</taxon>
        <taxon>Anatinae</taxon>
        <taxon>Cairina</taxon>
    </lineage>
</organism>
<dbReference type="Pfam" id="PF14816">
    <property type="entry name" value="CANIN"/>
    <property type="match status" value="1"/>
</dbReference>
<accession>A0A8C3CGZ2</accession>
<dbReference type="InterPro" id="IPR026161">
    <property type="entry name" value="FAM178"/>
</dbReference>
<sequence>MALGGRREAALRWYQIPLSSARVPRSGLFSYGFQASLRSYQQLRAHKRLRVGRPVAPPPPGLLAPWPPPPPSQAPGGAGGAAPQRSNEPPGTQRGLSRARQPHGPARPHGKQRDAAPRREEPRRPQHSPVPEVPTGIPGAAGSREQHGTARTAPREAEEAAGHAVPGWESPGDTEDDLIPLRDLLLLGSAPPSPAEPRGRLSPCPVVLSPRQGPGDVLPGPGPLRARPPHPAPLTNSLEALLQEKREQRPVPALPRVPVDDGSLQEPPGDAAQLPEEHRLLLALFGVEPRLIPTTHPGEPIFCAHPPLSPPPKLDARGLQPHNVLEGQFLRASPTGQAAFVRSGLLSLLYRSGTACPPPVLRWLFQLMSLRPDATNAFQALLDIWLSAGGEPWCPTLQDIGQAFARLGADLGALRRHHLLPPELCPAVERLPDPSCCPGQPSLDAAGTLALVTQLGDICKFLELCVAAQPRRYPDRARRQLLALLCFLGLDRALRRQPLPGLQQLLLCLLEGIADWRGQLPALCLSLCQLSQHHHNLLALVGLLPDGTSRGRELRRRLSLCVMARLLGEPPGTALPLGAELPALSRLLELSRPDTLQCLLPHGHPAEHQDSEQEVGAPLGAKGVTWGGGLGTPPRCPHLPAHP</sequence>
<feature type="region of interest" description="Disordered" evidence="2">
    <location>
        <begin position="622"/>
        <end position="643"/>
    </location>
</feature>
<feature type="compositionally biased region" description="Pro residues" evidence="2">
    <location>
        <begin position="55"/>
        <end position="73"/>
    </location>
</feature>
<evidence type="ECO:0000313" key="4">
    <source>
        <dbReference type="Ensembl" id="ENSCMMP00000019385.1"/>
    </source>
</evidence>
<keyword evidence="5" id="KW-1185">Reference proteome</keyword>
<feature type="region of interest" description="Disordered" evidence="2">
    <location>
        <begin position="52"/>
        <end position="177"/>
    </location>
</feature>
<dbReference type="InterPro" id="IPR044276">
    <property type="entry name" value="CANIN_dom"/>
</dbReference>
<evidence type="ECO:0000259" key="3">
    <source>
        <dbReference type="Pfam" id="PF14816"/>
    </source>
</evidence>
<dbReference type="PANTHER" id="PTHR16046">
    <property type="entry name" value="SMC5-SMC6 COMPLEX LOCALIZATION FACTOR 2"/>
    <property type="match status" value="1"/>
</dbReference>
<dbReference type="Ensembl" id="ENSCMMT00000021279.1">
    <property type="protein sequence ID" value="ENSCMMP00000019385.1"/>
    <property type="gene ID" value="ENSCMMG00000012223.1"/>
</dbReference>
<name>A0A8C3CGZ2_CAIMO</name>
<evidence type="ECO:0000313" key="5">
    <source>
        <dbReference type="Proteomes" id="UP000694556"/>
    </source>
</evidence>
<feature type="compositionally biased region" description="Pro residues" evidence="2">
    <location>
        <begin position="634"/>
        <end position="643"/>
    </location>
</feature>
<comment type="similarity">
    <text evidence="1">Belongs to the FAM178 family.</text>
</comment>
<feature type="compositionally biased region" description="Basic and acidic residues" evidence="2">
    <location>
        <begin position="111"/>
        <end position="124"/>
    </location>
</feature>
<feature type="compositionally biased region" description="Low complexity" evidence="2">
    <location>
        <begin position="213"/>
        <end position="225"/>
    </location>
</feature>
<dbReference type="Proteomes" id="UP000694556">
    <property type="component" value="Unassembled WGS sequence"/>
</dbReference>
<feature type="domain" description="Coiled-coil SMC6 And NSE5 INteracting (CANIN)" evidence="3">
    <location>
        <begin position="235"/>
        <end position="569"/>
    </location>
</feature>